<dbReference type="Pfam" id="PF07893">
    <property type="entry name" value="DUF1668"/>
    <property type="match status" value="4"/>
</dbReference>
<proteinExistence type="predicted"/>
<name>A0A835E463_9POAL</name>
<dbReference type="Proteomes" id="UP000636709">
    <property type="component" value="Unassembled WGS sequence"/>
</dbReference>
<gene>
    <name evidence="2" type="ORF">HU200_054486</name>
</gene>
<dbReference type="OrthoDB" id="716474at2759"/>
<evidence type="ECO:0000256" key="1">
    <source>
        <dbReference type="SAM" id="MobiDB-lite"/>
    </source>
</evidence>
<dbReference type="EMBL" id="JACEFO010002347">
    <property type="protein sequence ID" value="KAF8664764.1"/>
    <property type="molecule type" value="Genomic_DNA"/>
</dbReference>
<accession>A0A835E463</accession>
<sequence length="1458" mass="160258">MSSVLYSKRSIPFIAPPLRSLPGRLNLLSGQNNLFFPTAKAAEDAAAAKDPTILFPPDSDDGLTGEESLATVQRMQLDCAALYDSKTVYVDSQAGGTFLDARCVGFGVVEDGCSPIILIAAAPYHRARTRLCDSTMSHRWRFLNLVMRNDLTGIYSLRRVNLLSRKNNLFYPTAKAAEDAAAAKDPAILFPPNDDDGKDYPYDGPTGEESLEKVQSLHVPPPSPSFQPISKRCGGSTWPDCTALSETKTVFVDSQSGDAFLHDAEARSVVAMSALFPPNREHWRWGRLLFPISGDDDTVYALDMEPGKAVKDEDKFKFHAMAHHRDRSWQLEELPRPLYADVVHPAAAYRKAQQIVSYGMAGAGEPWDLLLRHGEPGVEQGRRLGSAIRRQGRARSGARICIGFLKSPSRCLCASIDDDLFTDVDDSKWLPDVDSGDCCAMEPPWGWDRICPEPQVVSLGSGKFCITQFFETMGSERSGRGYDQTFAVFTGVEVVRRGRDDHENVEQEGNGSGGSTNITPPTELRLIVHKSKRYMLTQGTIEFERVHRRSLALLFAAADKDHVILDKDGNNNGRKKKKNGTKQIVGLPEALKHHHSHDTWVAMAGAGVICVSTPGKVEHDREGARGMAWLRPDVASPLVHVRDDDWRQLVPPWGWHEDNVVGLGSGKFCVFETLTEACSAWRWFAVAAAVSTNNDVQACNVNGKITAGTTEDLRVIIHKSKRYRLTKGNTIEFLSAIAGLVVANIPATAKHLDAIEHGEALALATGFSHRLEELGDAELAGAEGDDLWLGHMFVVPSPRRRRILPAVAMVHVQHSFDVLSHHSFDVLSHEAKLDPELPNGSAQSPALLHTRLAVSKQYVPRPLVDTQITSEETTLLAPLPLLPSSSTYGGHGRSSSTCQRFRLRWTMAWEPESLALVSLDVPIHGVHGVVAPLVVTGDGEGADAPPWTTIRLGVDRGSLPCRCASAALYYRAEISPWAQSPRPPPPPSLSGYSSSCAALPRCLSRSGEMSHRRRLLNLVMGNKLTGVCSLHHIDLHAPKNSLFYPSTSAAAAAATDLPLSSMTLKKMKRIRPEEPPRLSFQSMPSDSHRRLDCAALSETKTVFLDFHSRGAFIYDDAARCVVTLPTLHDIKWSTTCLAVSGDPAGAGDEDVVDDDDKIFVIGTHMYPAGDKEDTFQFQALSHRRKEYSSYSHPAFAYMNPWRCDELPPPPYIHGEGYLKTSIESYGIVGGGLLCISTEGVGTYCFDMASRVGYFFVTSDFPAVIVRQREQTLGLGPGPTVLFKQEATHWKAWKHELHPQANPVGVPKSLKERLRYKPDVALNTESYTASPAFTAGDWALPFSGKIEHVPELGVLVGFPAGEEDDDQRLGVSPLPWTVSAAVDGRRPKLLEVAGDLLPPEEWKKLVNLGSSKLCAVQFFQKMVYRCWRCEHAEVDRRLCAGVVVIMRTTTSRRVAWGSV</sequence>
<organism evidence="2 3">
    <name type="scientific">Digitaria exilis</name>
    <dbReference type="NCBI Taxonomy" id="1010633"/>
    <lineage>
        <taxon>Eukaryota</taxon>
        <taxon>Viridiplantae</taxon>
        <taxon>Streptophyta</taxon>
        <taxon>Embryophyta</taxon>
        <taxon>Tracheophyta</taxon>
        <taxon>Spermatophyta</taxon>
        <taxon>Magnoliopsida</taxon>
        <taxon>Liliopsida</taxon>
        <taxon>Poales</taxon>
        <taxon>Poaceae</taxon>
        <taxon>PACMAD clade</taxon>
        <taxon>Panicoideae</taxon>
        <taxon>Panicodae</taxon>
        <taxon>Paniceae</taxon>
        <taxon>Anthephorinae</taxon>
        <taxon>Digitaria</taxon>
    </lineage>
</organism>
<dbReference type="PANTHER" id="PTHR33085:SF129">
    <property type="entry name" value="OS04G0426500 PROTEIN"/>
    <property type="match status" value="1"/>
</dbReference>
<comment type="caution">
    <text evidence="2">The sequence shown here is derived from an EMBL/GenBank/DDBJ whole genome shotgun (WGS) entry which is preliminary data.</text>
</comment>
<evidence type="ECO:0000313" key="3">
    <source>
        <dbReference type="Proteomes" id="UP000636709"/>
    </source>
</evidence>
<feature type="region of interest" description="Disordered" evidence="1">
    <location>
        <begin position="501"/>
        <end position="520"/>
    </location>
</feature>
<protein>
    <submittedName>
        <fullName evidence="2">Uncharacterized protein</fullName>
    </submittedName>
</protein>
<keyword evidence="3" id="KW-1185">Reference proteome</keyword>
<dbReference type="PANTHER" id="PTHR33085">
    <property type="entry name" value="OS12G0113100 PROTEIN-RELATED"/>
    <property type="match status" value="1"/>
</dbReference>
<reference evidence="2" key="1">
    <citation type="submission" date="2020-07" db="EMBL/GenBank/DDBJ databases">
        <title>Genome sequence and genetic diversity analysis of an under-domesticated orphan crop, white fonio (Digitaria exilis).</title>
        <authorList>
            <person name="Bennetzen J.L."/>
            <person name="Chen S."/>
            <person name="Ma X."/>
            <person name="Wang X."/>
            <person name="Yssel A.E.J."/>
            <person name="Chaluvadi S.R."/>
            <person name="Johnson M."/>
            <person name="Gangashetty P."/>
            <person name="Hamidou F."/>
            <person name="Sanogo M.D."/>
            <person name="Zwaenepoel A."/>
            <person name="Wallace J."/>
            <person name="Van De Peer Y."/>
            <person name="Van Deynze A."/>
        </authorList>
    </citation>
    <scope>NUCLEOTIDE SEQUENCE</scope>
    <source>
        <tissue evidence="2">Leaves</tissue>
    </source>
</reference>
<evidence type="ECO:0000313" key="2">
    <source>
        <dbReference type="EMBL" id="KAF8664764.1"/>
    </source>
</evidence>
<dbReference type="InterPro" id="IPR012871">
    <property type="entry name" value="DUF1668_ORYSA"/>
</dbReference>